<feature type="region of interest" description="Disordered" evidence="1">
    <location>
        <begin position="474"/>
        <end position="507"/>
    </location>
</feature>
<dbReference type="AlphaFoldDB" id="A0A2A4EXG6"/>
<protein>
    <submittedName>
        <fullName evidence="2">Uncharacterized protein</fullName>
    </submittedName>
</protein>
<dbReference type="Proteomes" id="UP000218022">
    <property type="component" value="Unassembled WGS sequence"/>
</dbReference>
<reference evidence="2 3" key="1">
    <citation type="submission" date="2017-01" db="EMBL/GenBank/DDBJ databases">
        <title>Whole-Genome Shotgun Sequencing of Two beta-Proteobacterial Species in Search of the Bulgecin Biosynthetic Cluster.</title>
        <authorList>
            <person name="Horsman M.E."/>
            <person name="Marous D.R."/>
            <person name="Li R."/>
            <person name="Oliver R.A."/>
            <person name="Byun B."/>
            <person name="Emrich S.J."/>
            <person name="Boggess B."/>
            <person name="Townsend C.A."/>
            <person name="Mobashery S."/>
        </authorList>
    </citation>
    <scope>NUCLEOTIDE SEQUENCE [LARGE SCALE GENOMIC DNA]</scope>
    <source>
        <strain evidence="2 3">ATCC 31363</strain>
    </source>
</reference>
<proteinExistence type="predicted"/>
<gene>
    <name evidence="2" type="ORF">BWP39_14990</name>
</gene>
<comment type="caution">
    <text evidence="2">The sequence shown here is derived from an EMBL/GenBank/DDBJ whole genome shotgun (WGS) entry which is preliminary data.</text>
</comment>
<sequence>MFDDMEQRLSEPMQPAGNTRPQTPTSAVERTSTSTLEQTSTVEQEPVATHTETRVETVAAPKNHELEAAREAGNAGWFANLSAGERSAVAKFFLDVVNNEFALPAARVAASIFNIALRNAPTVGLPTAIRQTLAHFIGNDPKKIDEIAGYLLSGMPIALETGGLLLDRYKQRDTALTRTSRLAMIGVSVTSLAAAAKTPNGADGAGPTSALTQSARALAVFYNYCANRDFAQRVLQLKDQLPGIDMVAVMIAGLFYGGNQTVVNLAMAFFASPSGQGTMSLEMGNNLLRALFNWAGETVDDTVLGALQAWRQGVPFQTRLAPQRPSGEDLLNTTFGQFAARVTVFGAAVLLSQVFVAKTAELSPEAQKIFSSILGGGILGALYSLFVGTLKTEVRTPIRIDPEAPAVAPGGVRSSGRPADEPIELERMPAALTGAEVPNPEPAPMLQPNVGNQDGAGTTGAGENRRTLEELAQQLAPPSRNRADGQQRTDPAGVPDPNETAASPFRLNVEIPGPELGALF</sequence>
<name>A0A2A4EXG6_9BURK</name>
<dbReference type="EMBL" id="MTZV01000004">
    <property type="protein sequence ID" value="PCE25831.1"/>
    <property type="molecule type" value="Genomic_DNA"/>
</dbReference>
<feature type="region of interest" description="Disordered" evidence="1">
    <location>
        <begin position="434"/>
        <end position="462"/>
    </location>
</feature>
<evidence type="ECO:0000313" key="2">
    <source>
        <dbReference type="EMBL" id="PCE25831.1"/>
    </source>
</evidence>
<evidence type="ECO:0000313" key="3">
    <source>
        <dbReference type="Proteomes" id="UP000218022"/>
    </source>
</evidence>
<feature type="region of interest" description="Disordered" evidence="1">
    <location>
        <begin position="1"/>
        <end position="52"/>
    </location>
</feature>
<organism evidence="2 3">
    <name type="scientific">Paraburkholderia acidicola</name>
    <dbReference type="NCBI Taxonomy" id="1912599"/>
    <lineage>
        <taxon>Bacteria</taxon>
        <taxon>Pseudomonadati</taxon>
        <taxon>Pseudomonadota</taxon>
        <taxon>Betaproteobacteria</taxon>
        <taxon>Burkholderiales</taxon>
        <taxon>Burkholderiaceae</taxon>
        <taxon>Paraburkholderia</taxon>
    </lineage>
</organism>
<feature type="compositionally biased region" description="Polar residues" evidence="1">
    <location>
        <begin position="16"/>
        <end position="43"/>
    </location>
</feature>
<feature type="region of interest" description="Disordered" evidence="1">
    <location>
        <begin position="401"/>
        <end position="420"/>
    </location>
</feature>
<accession>A0A2A4EXG6</accession>
<evidence type="ECO:0000256" key="1">
    <source>
        <dbReference type="SAM" id="MobiDB-lite"/>
    </source>
</evidence>